<evidence type="ECO:0000256" key="1">
    <source>
        <dbReference type="SAM" id="Phobius"/>
    </source>
</evidence>
<protein>
    <submittedName>
        <fullName evidence="2">Uncharacterized protein</fullName>
    </submittedName>
</protein>
<keyword evidence="3" id="KW-1185">Reference proteome</keyword>
<reference evidence="2 3" key="1">
    <citation type="submission" date="2020-07" db="EMBL/GenBank/DDBJ databases">
        <title>Sequencing the genomes of 1000 actinobacteria strains.</title>
        <authorList>
            <person name="Klenk H.-P."/>
        </authorList>
    </citation>
    <scope>NUCLEOTIDE SEQUENCE [LARGE SCALE GENOMIC DNA]</scope>
    <source>
        <strain evidence="2 3">DSM 17380</strain>
    </source>
</reference>
<dbReference type="RefSeq" id="WP_185987528.1">
    <property type="nucleotide sequence ID" value="NZ_BAAALZ010000001.1"/>
</dbReference>
<dbReference type="AlphaFoldDB" id="A0A852RE88"/>
<comment type="caution">
    <text evidence="2">The sequence shown here is derived from an EMBL/GenBank/DDBJ whole genome shotgun (WGS) entry which is preliminary data.</text>
</comment>
<name>A0A852RE88_9MICO</name>
<accession>A0A852RE88</accession>
<evidence type="ECO:0000313" key="3">
    <source>
        <dbReference type="Proteomes" id="UP000586095"/>
    </source>
</evidence>
<dbReference type="EMBL" id="JACCBD010000001">
    <property type="protein sequence ID" value="NYD27686.1"/>
    <property type="molecule type" value="Genomic_DNA"/>
</dbReference>
<feature type="transmembrane region" description="Helical" evidence="1">
    <location>
        <begin position="32"/>
        <end position="52"/>
    </location>
</feature>
<sequence>MSYKWTLGAGSVLLLSAMLLMRSDEAFLNGLGTAFALGAIVIQLRYGFAYFAGRRYRTARRR</sequence>
<keyword evidence="1" id="KW-1133">Transmembrane helix</keyword>
<evidence type="ECO:0000313" key="2">
    <source>
        <dbReference type="EMBL" id="NYD27686.1"/>
    </source>
</evidence>
<dbReference type="Proteomes" id="UP000586095">
    <property type="component" value="Unassembled WGS sequence"/>
</dbReference>
<keyword evidence="1" id="KW-0472">Membrane</keyword>
<proteinExistence type="predicted"/>
<keyword evidence="1" id="KW-0812">Transmembrane</keyword>
<gene>
    <name evidence="2" type="ORF">BJ960_002489</name>
</gene>
<organism evidence="2 3">
    <name type="scientific">Leucobacter aridicollis</name>
    <dbReference type="NCBI Taxonomy" id="283878"/>
    <lineage>
        <taxon>Bacteria</taxon>
        <taxon>Bacillati</taxon>
        <taxon>Actinomycetota</taxon>
        <taxon>Actinomycetes</taxon>
        <taxon>Micrococcales</taxon>
        <taxon>Microbacteriaceae</taxon>
        <taxon>Leucobacter</taxon>
    </lineage>
</organism>